<dbReference type="EMBL" id="MASI01000002">
    <property type="protein sequence ID" value="ODA68121.1"/>
    <property type="molecule type" value="Genomic_DNA"/>
</dbReference>
<protein>
    <recommendedName>
        <fullName evidence="2">Right handed beta helix domain-containing protein</fullName>
    </recommendedName>
</protein>
<dbReference type="OrthoDB" id="5483244at2"/>
<gene>
    <name evidence="3" type="ORF">A7A08_01291</name>
</gene>
<dbReference type="RefSeq" id="WP_069094608.1">
    <property type="nucleotide sequence ID" value="NZ_MASI01000002.1"/>
</dbReference>
<dbReference type="AlphaFoldDB" id="A0A1E2S0Y3"/>
<evidence type="ECO:0000259" key="2">
    <source>
        <dbReference type="Pfam" id="PF13229"/>
    </source>
</evidence>
<dbReference type="Pfam" id="PF13229">
    <property type="entry name" value="Beta_helix"/>
    <property type="match status" value="1"/>
</dbReference>
<evidence type="ECO:0000256" key="1">
    <source>
        <dbReference type="SAM" id="MobiDB-lite"/>
    </source>
</evidence>
<comment type="caution">
    <text evidence="3">The sequence shown here is derived from an EMBL/GenBank/DDBJ whole genome shotgun (WGS) entry which is preliminary data.</text>
</comment>
<proteinExistence type="predicted"/>
<dbReference type="Proteomes" id="UP000095087">
    <property type="component" value="Unassembled WGS sequence"/>
</dbReference>
<keyword evidence="4" id="KW-1185">Reference proteome</keyword>
<feature type="compositionally biased region" description="Basic and acidic residues" evidence="1">
    <location>
        <begin position="325"/>
        <end position="337"/>
    </location>
</feature>
<dbReference type="InterPro" id="IPR012334">
    <property type="entry name" value="Pectin_lyas_fold"/>
</dbReference>
<organism evidence="3 4">
    <name type="scientific">Methyloligella halotolerans</name>
    <dbReference type="NCBI Taxonomy" id="1177755"/>
    <lineage>
        <taxon>Bacteria</taxon>
        <taxon>Pseudomonadati</taxon>
        <taxon>Pseudomonadota</taxon>
        <taxon>Alphaproteobacteria</taxon>
        <taxon>Hyphomicrobiales</taxon>
        <taxon>Hyphomicrobiaceae</taxon>
        <taxon>Methyloligella</taxon>
    </lineage>
</organism>
<sequence>MTCCPDERATCFNLENASYVAIDGFELIGGKYGVRAVGADYPASDHSRGIAVINCIGHDQRRDPFFSGQSDWNVWEGNVAYGAGEEDGHGIYLSNGSDWNLVRFNETYGNSSSDFQINADPQSACADVGIAFDDPRCDAFAGGGEGGQGASDYFLVENNYFHDSLGPGPNFTSVRRSIIRNNIFGPQTRHNVSFWQETDNPRLGSSDNKILHNLFITMGAHAVQFVNGSTWNLFANNVLIGVSRNGATVTANPDALLMEVDETTAENSYRGNLYISGRLDGREPNSSEFALSNFEPGWFADFPAEMTHDPDAFAPGPEAPFLDKVAPEDDARFDRNGQPRSNPADLGPIEDLGSVDSE</sequence>
<dbReference type="InterPro" id="IPR039448">
    <property type="entry name" value="Beta_helix"/>
</dbReference>
<accession>A0A1E2S0Y3</accession>
<name>A0A1E2S0Y3_9HYPH</name>
<dbReference type="InterPro" id="IPR011050">
    <property type="entry name" value="Pectin_lyase_fold/virulence"/>
</dbReference>
<reference evidence="3 4" key="1">
    <citation type="submission" date="2016-07" db="EMBL/GenBank/DDBJ databases">
        <title>Draft genome sequence of Methyloligella halotolerans C2T (VKM B-2706T=CCUG 61687T=DSM 25045T), a halotolerant polyhydroxybutyrate accumulating methylotroph.</title>
        <authorList>
            <person name="Vasilenko O.V."/>
            <person name="Doronina N.V."/>
            <person name="Poroshina M.N."/>
            <person name="Tarlachkov S.V."/>
            <person name="Trotsenko Y.A."/>
        </authorList>
    </citation>
    <scope>NUCLEOTIDE SEQUENCE [LARGE SCALE GENOMIC DNA]</scope>
    <source>
        <strain evidence="3 4">VKM B-2706</strain>
    </source>
</reference>
<feature type="domain" description="Right handed beta helix" evidence="2">
    <location>
        <begin position="152"/>
        <end position="252"/>
    </location>
</feature>
<evidence type="ECO:0000313" key="4">
    <source>
        <dbReference type="Proteomes" id="UP000095087"/>
    </source>
</evidence>
<feature type="region of interest" description="Disordered" evidence="1">
    <location>
        <begin position="306"/>
        <end position="358"/>
    </location>
</feature>
<dbReference type="Gene3D" id="2.160.20.10">
    <property type="entry name" value="Single-stranded right-handed beta-helix, Pectin lyase-like"/>
    <property type="match status" value="2"/>
</dbReference>
<evidence type="ECO:0000313" key="3">
    <source>
        <dbReference type="EMBL" id="ODA68121.1"/>
    </source>
</evidence>
<dbReference type="SUPFAM" id="SSF51126">
    <property type="entry name" value="Pectin lyase-like"/>
    <property type="match status" value="1"/>
</dbReference>